<keyword evidence="9" id="KW-1185">Reference proteome</keyword>
<dbReference type="InterPro" id="IPR015590">
    <property type="entry name" value="Aldehyde_DH_dom"/>
</dbReference>
<evidence type="ECO:0000256" key="4">
    <source>
        <dbReference type="ARBA" id="ARBA00024226"/>
    </source>
</evidence>
<reference evidence="8 9" key="1">
    <citation type="submission" date="2018-08" db="EMBL/GenBank/DDBJ databases">
        <title>Sequencing the genomes of 1000 actinobacteria strains.</title>
        <authorList>
            <person name="Klenk H.-P."/>
        </authorList>
    </citation>
    <scope>NUCLEOTIDE SEQUENCE [LARGE SCALE GENOMIC DNA]</scope>
    <source>
        <strain evidence="8 9">DSM 44099</strain>
    </source>
</reference>
<evidence type="ECO:0000313" key="8">
    <source>
        <dbReference type="EMBL" id="REF96022.1"/>
    </source>
</evidence>
<comment type="subunit">
    <text evidence="1">Homotetramer.</text>
</comment>
<dbReference type="EMBL" id="QUMQ01000001">
    <property type="protein sequence ID" value="REF96022.1"/>
    <property type="molecule type" value="Genomic_DNA"/>
</dbReference>
<proteinExistence type="inferred from homology"/>
<dbReference type="RefSeq" id="WP_116067614.1">
    <property type="nucleotide sequence ID" value="NZ_BONB01000013.1"/>
</dbReference>
<dbReference type="PROSITE" id="PS00687">
    <property type="entry name" value="ALDEHYDE_DEHYDR_GLU"/>
    <property type="match status" value="1"/>
</dbReference>
<feature type="domain" description="Aldehyde dehydrogenase" evidence="7">
    <location>
        <begin position="3"/>
        <end position="470"/>
    </location>
</feature>
<dbReference type="InterPro" id="IPR016162">
    <property type="entry name" value="Ald_DH_N"/>
</dbReference>
<comment type="caution">
    <text evidence="8">The sequence shown here is derived from an EMBL/GenBank/DDBJ whole genome shotgun (WGS) entry which is preliminary data.</text>
</comment>
<keyword evidence="3" id="KW-0520">NAD</keyword>
<dbReference type="OrthoDB" id="3955596at2"/>
<sequence>MTTYRSVNPARLDDVVAEVPLTDAAAFVAACRDARAAQARWAAVPAPVRGQVIGNLGALVRANLETLAQLVTREIGKPIVEARGEVQEIVDTCDFFLGEGRRLYGQTVPSEMPDKQLFTFRVPVGVAAIITAGNFPVAVPSWYLVPALLCGNAVVWKPAEYASASAAALGELVRRAGVPSGVFAVVDASGEDTFAGLSDALDAGLVDKVGFTGSSAVGARIGELTGRHLQTPCLELGGKNPMVVTPDADLSLAVEGALFGGFGTAGQRCTSLGTAMVHESVYESFVDSLGKALSDAVIGDPTREDVLYGPMLADRFASRYEEYLTWIGDHHRVLGPVGRITPENPRAGFAGDPAAGLFYHPVLVAGVRADDRLFQEETFGPIVGVMPYRELDEAIALANAPGYGLSSSIYTNDPRSAFAFRAGVSAGMVSVNNSTSGAEAHLPFGGNGKSGNGSRQSGVWVLDQFTRWQSMNWDYSGRLQKAQMDTQSITPDLSFRL</sequence>
<dbReference type="PANTHER" id="PTHR43521:SF1">
    <property type="entry name" value="ALPHA-AMINOADIPIC SEMIALDEHYDE DEHYDROGENASE"/>
    <property type="match status" value="1"/>
</dbReference>
<accession>A0A3D9ZHT6</accession>
<dbReference type="EC" id="1.2.1.3" evidence="4"/>
<dbReference type="InterPro" id="IPR016163">
    <property type="entry name" value="Ald_DH_C"/>
</dbReference>
<dbReference type="PANTHER" id="PTHR43521">
    <property type="entry name" value="ALPHA-AMINOADIPIC SEMIALDEHYDE DEHYDROGENASE"/>
    <property type="match status" value="1"/>
</dbReference>
<organism evidence="8 9">
    <name type="scientific">Asanoa ferruginea</name>
    <dbReference type="NCBI Taxonomy" id="53367"/>
    <lineage>
        <taxon>Bacteria</taxon>
        <taxon>Bacillati</taxon>
        <taxon>Actinomycetota</taxon>
        <taxon>Actinomycetes</taxon>
        <taxon>Micromonosporales</taxon>
        <taxon>Micromonosporaceae</taxon>
        <taxon>Asanoa</taxon>
    </lineage>
</organism>
<dbReference type="InterPro" id="IPR016161">
    <property type="entry name" value="Ald_DH/histidinol_DH"/>
</dbReference>
<evidence type="ECO:0000256" key="3">
    <source>
        <dbReference type="ARBA" id="ARBA00023027"/>
    </source>
</evidence>
<dbReference type="Gene3D" id="3.40.309.10">
    <property type="entry name" value="Aldehyde Dehydrogenase, Chain A, domain 2"/>
    <property type="match status" value="1"/>
</dbReference>
<evidence type="ECO:0000313" key="9">
    <source>
        <dbReference type="Proteomes" id="UP000256913"/>
    </source>
</evidence>
<feature type="active site" evidence="5">
    <location>
        <position position="235"/>
    </location>
</feature>
<protein>
    <recommendedName>
        <fullName evidence="4">aldehyde dehydrogenase (NAD(+))</fullName>
        <ecNumber evidence="4">1.2.1.3</ecNumber>
    </recommendedName>
</protein>
<name>A0A3D9ZHT6_9ACTN</name>
<gene>
    <name evidence="8" type="ORF">DFJ67_1987</name>
</gene>
<comment type="similarity">
    <text evidence="6">Belongs to the aldehyde dehydrogenase family.</text>
</comment>
<evidence type="ECO:0000256" key="5">
    <source>
        <dbReference type="PROSITE-ProRule" id="PRU10007"/>
    </source>
</evidence>
<dbReference type="AlphaFoldDB" id="A0A3D9ZHT6"/>
<dbReference type="InterPro" id="IPR029510">
    <property type="entry name" value="Ald_DH_CS_GLU"/>
</dbReference>
<dbReference type="GO" id="GO:0004029">
    <property type="term" value="F:aldehyde dehydrogenase (NAD+) activity"/>
    <property type="evidence" value="ECO:0007669"/>
    <property type="project" value="UniProtKB-EC"/>
</dbReference>
<dbReference type="Proteomes" id="UP000256913">
    <property type="component" value="Unassembled WGS sequence"/>
</dbReference>
<evidence type="ECO:0000256" key="6">
    <source>
        <dbReference type="RuleBase" id="RU003345"/>
    </source>
</evidence>
<evidence type="ECO:0000259" key="7">
    <source>
        <dbReference type="Pfam" id="PF00171"/>
    </source>
</evidence>
<keyword evidence="2 6" id="KW-0560">Oxidoreductase</keyword>
<evidence type="ECO:0000256" key="1">
    <source>
        <dbReference type="ARBA" id="ARBA00011881"/>
    </source>
</evidence>
<dbReference type="Gene3D" id="3.40.605.10">
    <property type="entry name" value="Aldehyde Dehydrogenase, Chain A, domain 1"/>
    <property type="match status" value="1"/>
</dbReference>
<evidence type="ECO:0000256" key="2">
    <source>
        <dbReference type="ARBA" id="ARBA00023002"/>
    </source>
</evidence>
<dbReference type="Pfam" id="PF00171">
    <property type="entry name" value="Aldedh"/>
    <property type="match status" value="1"/>
</dbReference>
<dbReference type="SUPFAM" id="SSF53720">
    <property type="entry name" value="ALDH-like"/>
    <property type="match status" value="1"/>
</dbReference>
<dbReference type="InterPro" id="IPR044638">
    <property type="entry name" value="ALDH7A1-like"/>
</dbReference>